<dbReference type="Proteomes" id="UP001341840">
    <property type="component" value="Unassembled WGS sequence"/>
</dbReference>
<organism evidence="2 3">
    <name type="scientific">Stylosanthes scabra</name>
    <dbReference type="NCBI Taxonomy" id="79078"/>
    <lineage>
        <taxon>Eukaryota</taxon>
        <taxon>Viridiplantae</taxon>
        <taxon>Streptophyta</taxon>
        <taxon>Embryophyta</taxon>
        <taxon>Tracheophyta</taxon>
        <taxon>Spermatophyta</taxon>
        <taxon>Magnoliopsida</taxon>
        <taxon>eudicotyledons</taxon>
        <taxon>Gunneridae</taxon>
        <taxon>Pentapetalae</taxon>
        <taxon>rosids</taxon>
        <taxon>fabids</taxon>
        <taxon>Fabales</taxon>
        <taxon>Fabaceae</taxon>
        <taxon>Papilionoideae</taxon>
        <taxon>50 kb inversion clade</taxon>
        <taxon>dalbergioids sensu lato</taxon>
        <taxon>Dalbergieae</taxon>
        <taxon>Pterocarpus clade</taxon>
        <taxon>Stylosanthes</taxon>
    </lineage>
</organism>
<sequence>MDLGSLGPISETDLQNRKDRMSELLELIACSELEYFLCYTVKVGFPRNEHAFLFPRKSHPFGIPWNSHAFWRSAKESRFGGGIKVKLFMLLILALFITGVISVNYTFLFLVCHHGSAKGEFPQTALMYRMYLLGFGIPGGTECAKTEGWKFM</sequence>
<evidence type="ECO:0000256" key="1">
    <source>
        <dbReference type="SAM" id="Phobius"/>
    </source>
</evidence>
<keyword evidence="3" id="KW-1185">Reference proteome</keyword>
<evidence type="ECO:0000313" key="2">
    <source>
        <dbReference type="EMBL" id="MED6156074.1"/>
    </source>
</evidence>
<feature type="transmembrane region" description="Helical" evidence="1">
    <location>
        <begin position="87"/>
        <end position="111"/>
    </location>
</feature>
<evidence type="ECO:0000313" key="3">
    <source>
        <dbReference type="Proteomes" id="UP001341840"/>
    </source>
</evidence>
<dbReference type="EMBL" id="JASCZI010120856">
    <property type="protein sequence ID" value="MED6156074.1"/>
    <property type="molecule type" value="Genomic_DNA"/>
</dbReference>
<reference evidence="2 3" key="1">
    <citation type="journal article" date="2023" name="Plants (Basel)">
        <title>Bridging the Gap: Combining Genomics and Transcriptomics Approaches to Understand Stylosanthes scabra, an Orphan Legume from the Brazilian Caatinga.</title>
        <authorList>
            <person name="Ferreira-Neto J.R.C."/>
            <person name="da Silva M.D."/>
            <person name="Binneck E."/>
            <person name="de Melo N.F."/>
            <person name="da Silva R.H."/>
            <person name="de Melo A.L.T.M."/>
            <person name="Pandolfi V."/>
            <person name="Bustamante F.O."/>
            <person name="Brasileiro-Vidal A.C."/>
            <person name="Benko-Iseppon A.M."/>
        </authorList>
    </citation>
    <scope>NUCLEOTIDE SEQUENCE [LARGE SCALE GENOMIC DNA]</scope>
    <source>
        <tissue evidence="2">Leaves</tissue>
    </source>
</reference>
<comment type="caution">
    <text evidence="2">The sequence shown here is derived from an EMBL/GenBank/DDBJ whole genome shotgun (WGS) entry which is preliminary data.</text>
</comment>
<protein>
    <submittedName>
        <fullName evidence="2">Uncharacterized protein</fullName>
    </submittedName>
</protein>
<gene>
    <name evidence="2" type="ORF">PIB30_011273</name>
</gene>
<keyword evidence="1" id="KW-1133">Transmembrane helix</keyword>
<accession>A0ABU6U5P0</accession>
<keyword evidence="1" id="KW-0472">Membrane</keyword>
<name>A0ABU6U5P0_9FABA</name>
<proteinExistence type="predicted"/>
<keyword evidence="1" id="KW-0812">Transmembrane</keyword>